<name>A0A841UWH8_MICAE</name>
<gene>
    <name evidence="1" type="ORF">H0902_20655</name>
</gene>
<dbReference type="Proteomes" id="UP000551499">
    <property type="component" value="Unassembled WGS sequence"/>
</dbReference>
<dbReference type="RefSeq" id="WP_185237916.1">
    <property type="nucleotide sequence ID" value="NZ_JACEGB010000418.1"/>
</dbReference>
<evidence type="ECO:0000313" key="1">
    <source>
        <dbReference type="EMBL" id="MBC1193060.1"/>
    </source>
</evidence>
<sequence>MPTYSVSDILEIIKTLNPEQKLELQRELPSVLAAVGREATTPAKSQSMSGVTITGSSEIGLSQIQAEGSSINQSKTQATLENTDLKEALSVLEKLKQAVVTNSDLNPLLKEVAEEKIQAIQKEVQKPQPDKSLVDQAIAALKKGLAGVEELAEPVMKVAGLVAKAWMVVP</sequence>
<dbReference type="EMBL" id="JACEGB010000418">
    <property type="protein sequence ID" value="MBC1193060.1"/>
    <property type="molecule type" value="Genomic_DNA"/>
</dbReference>
<evidence type="ECO:0000313" key="2">
    <source>
        <dbReference type="Proteomes" id="UP000551499"/>
    </source>
</evidence>
<protein>
    <submittedName>
        <fullName evidence="1">Uncharacterized protein</fullName>
    </submittedName>
</protein>
<organism evidence="1 2">
    <name type="scientific">Microcystis aeruginosa BLCC-F108</name>
    <dbReference type="NCBI Taxonomy" id="2755317"/>
    <lineage>
        <taxon>Bacteria</taxon>
        <taxon>Bacillati</taxon>
        <taxon>Cyanobacteriota</taxon>
        <taxon>Cyanophyceae</taxon>
        <taxon>Oscillatoriophycideae</taxon>
        <taxon>Chroococcales</taxon>
        <taxon>Microcystaceae</taxon>
        <taxon>Microcystis</taxon>
    </lineage>
</organism>
<comment type="caution">
    <text evidence="1">The sequence shown here is derived from an EMBL/GenBank/DDBJ whole genome shotgun (WGS) entry which is preliminary data.</text>
</comment>
<proteinExistence type="predicted"/>
<dbReference type="AlphaFoldDB" id="A0A841UWH8"/>
<reference evidence="1 2" key="1">
    <citation type="submission" date="2020-07" db="EMBL/GenBank/DDBJ databases">
        <title>Genomes of two Microcystis aeruginosa (Cyanobacteria) strains from Florida (USA) with disparate toxicogenic potential.</title>
        <authorList>
            <person name="Lefler F.W."/>
            <person name="Barbosa M."/>
            <person name="Berthold D.E."/>
            <person name="Laughinghouse H.D. IV."/>
        </authorList>
    </citation>
    <scope>NUCLEOTIDE SEQUENCE [LARGE SCALE GENOMIC DNA]</scope>
    <source>
        <strain evidence="1 2">BLCCF108</strain>
    </source>
</reference>
<accession>A0A841UWH8</accession>